<name>A0A2I9CSH1_9DEIO</name>
<organism evidence="2 3">
    <name type="scientific">Deinococcus aerius</name>
    <dbReference type="NCBI Taxonomy" id="200253"/>
    <lineage>
        <taxon>Bacteria</taxon>
        <taxon>Thermotogati</taxon>
        <taxon>Deinococcota</taxon>
        <taxon>Deinococci</taxon>
        <taxon>Deinococcales</taxon>
        <taxon>Deinococcaceae</taxon>
        <taxon>Deinococcus</taxon>
    </lineage>
</organism>
<evidence type="ECO:0000313" key="3">
    <source>
        <dbReference type="Proteomes" id="UP000236569"/>
    </source>
</evidence>
<protein>
    <submittedName>
        <fullName evidence="2">Uncharacterized protein</fullName>
    </submittedName>
</protein>
<dbReference type="OrthoDB" id="9909681at2"/>
<dbReference type="RefSeq" id="WP_103128087.1">
    <property type="nucleotide sequence ID" value="NZ_BFAG01000002.1"/>
</dbReference>
<keyword evidence="1" id="KW-0812">Transmembrane</keyword>
<evidence type="ECO:0000313" key="2">
    <source>
        <dbReference type="EMBL" id="GBF04589.1"/>
    </source>
</evidence>
<comment type="caution">
    <text evidence="2">The sequence shown here is derived from an EMBL/GenBank/DDBJ whole genome shotgun (WGS) entry which is preliminary data.</text>
</comment>
<evidence type="ECO:0000256" key="1">
    <source>
        <dbReference type="SAM" id="Phobius"/>
    </source>
</evidence>
<proteinExistence type="predicted"/>
<feature type="transmembrane region" description="Helical" evidence="1">
    <location>
        <begin position="6"/>
        <end position="24"/>
    </location>
</feature>
<feature type="transmembrane region" description="Helical" evidence="1">
    <location>
        <begin position="36"/>
        <end position="55"/>
    </location>
</feature>
<accession>A0A2I9CSH1</accession>
<sequence length="73" mass="7823">MLVMVSPVVPVLVVAVALMMLVVARDHRSGAMSPTAVLVVVLPFALDHPLLLNLAEGQGQFRVGFQVSRRMNG</sequence>
<gene>
    <name evidence="2" type="ORF">DAERI_020186</name>
</gene>
<keyword evidence="1" id="KW-0472">Membrane</keyword>
<keyword evidence="1" id="KW-1133">Transmembrane helix</keyword>
<dbReference type="EMBL" id="BFAG01000002">
    <property type="protein sequence ID" value="GBF04589.1"/>
    <property type="molecule type" value="Genomic_DNA"/>
</dbReference>
<keyword evidence="3" id="KW-1185">Reference proteome</keyword>
<dbReference type="Proteomes" id="UP000236569">
    <property type="component" value="Unassembled WGS sequence"/>
</dbReference>
<dbReference type="AlphaFoldDB" id="A0A2I9CSH1"/>
<reference evidence="3" key="1">
    <citation type="submission" date="2018-01" db="EMBL/GenBank/DDBJ databases">
        <title>Draft Genome Sequence of the Radioresistant Bacterium Deinococcus aerius TR0125, Isolated from the Higher Atmosphere above Japan.</title>
        <authorList>
            <person name="Satoh K."/>
            <person name="Arai H."/>
            <person name="Sanzen T."/>
            <person name="Kawaguchi Y."/>
            <person name="Hayashi H."/>
            <person name="Yokobori S."/>
            <person name="Yamagishi A."/>
            <person name="Oono Y."/>
            <person name="Narumi I."/>
        </authorList>
    </citation>
    <scope>NUCLEOTIDE SEQUENCE [LARGE SCALE GENOMIC DNA]</scope>
    <source>
        <strain evidence="3">TR0125</strain>
    </source>
</reference>